<dbReference type="Gene3D" id="3.40.50.300">
    <property type="entry name" value="P-loop containing nucleotide triphosphate hydrolases"/>
    <property type="match status" value="1"/>
</dbReference>
<keyword evidence="6 10" id="KW-0378">Hydrolase</keyword>
<dbReference type="Pfam" id="PF03193">
    <property type="entry name" value="RsgA_GTPase"/>
    <property type="match status" value="1"/>
</dbReference>
<dbReference type="InterPro" id="IPR030378">
    <property type="entry name" value="G_CP_dom"/>
</dbReference>
<evidence type="ECO:0000256" key="5">
    <source>
        <dbReference type="ARBA" id="ARBA00022741"/>
    </source>
</evidence>
<dbReference type="Proteomes" id="UP000601768">
    <property type="component" value="Unassembled WGS sequence"/>
</dbReference>
<dbReference type="InterPro" id="IPR010914">
    <property type="entry name" value="RsgA_GTPase_dom"/>
</dbReference>
<dbReference type="CDD" id="cd01854">
    <property type="entry name" value="YjeQ_EngC"/>
    <property type="match status" value="1"/>
</dbReference>
<evidence type="ECO:0000259" key="11">
    <source>
        <dbReference type="PROSITE" id="PS50936"/>
    </source>
</evidence>
<dbReference type="EMBL" id="JACNEP010000002">
    <property type="protein sequence ID" value="MBC3764795.1"/>
    <property type="molecule type" value="Genomic_DNA"/>
</dbReference>
<keyword evidence="9 10" id="KW-0342">GTP-binding</keyword>
<comment type="caution">
    <text evidence="13">The sequence shown here is derived from an EMBL/GenBank/DDBJ whole genome shotgun (WGS) entry which is preliminary data.</text>
</comment>
<dbReference type="GO" id="GO:0019843">
    <property type="term" value="F:rRNA binding"/>
    <property type="evidence" value="ECO:0007669"/>
    <property type="project" value="UniProtKB-KW"/>
</dbReference>
<dbReference type="RefSeq" id="WP_186505272.1">
    <property type="nucleotide sequence ID" value="NZ_JACNEP010000002.1"/>
</dbReference>
<organism evidence="13 14">
    <name type="scientific">Neptunicella marina</name>
    <dbReference type="NCBI Taxonomy" id="2125989"/>
    <lineage>
        <taxon>Bacteria</taxon>
        <taxon>Pseudomonadati</taxon>
        <taxon>Pseudomonadota</taxon>
        <taxon>Gammaproteobacteria</taxon>
        <taxon>Alteromonadales</taxon>
        <taxon>Alteromonadaceae</taxon>
        <taxon>Neptunicella</taxon>
    </lineage>
</organism>
<keyword evidence="2 10" id="KW-0690">Ribosome biogenesis</keyword>
<evidence type="ECO:0000256" key="1">
    <source>
        <dbReference type="ARBA" id="ARBA00022490"/>
    </source>
</evidence>
<evidence type="ECO:0000259" key="12">
    <source>
        <dbReference type="PROSITE" id="PS51721"/>
    </source>
</evidence>
<feature type="domain" description="EngC GTPase" evidence="11">
    <location>
        <begin position="101"/>
        <end position="248"/>
    </location>
</feature>
<accession>A0A8J6LXH4</accession>
<dbReference type="GO" id="GO:0005737">
    <property type="term" value="C:cytoplasm"/>
    <property type="evidence" value="ECO:0007669"/>
    <property type="project" value="UniProtKB-SubCell"/>
</dbReference>
<dbReference type="NCBIfam" id="TIGR00157">
    <property type="entry name" value="ribosome small subunit-dependent GTPase A"/>
    <property type="match status" value="1"/>
</dbReference>
<protein>
    <recommendedName>
        <fullName evidence="10">Small ribosomal subunit biogenesis GTPase RsgA</fullName>
        <ecNumber evidence="10">3.6.1.-</ecNumber>
    </recommendedName>
</protein>
<comment type="subcellular location">
    <subcellularLocation>
        <location evidence="10">Cytoplasm</location>
    </subcellularLocation>
</comment>
<comment type="similarity">
    <text evidence="10">Belongs to the TRAFAC class YlqF/YawG GTPase family. RsgA subfamily.</text>
</comment>
<keyword evidence="14" id="KW-1185">Reference proteome</keyword>
<keyword evidence="4 10" id="KW-0699">rRNA-binding</keyword>
<evidence type="ECO:0000256" key="4">
    <source>
        <dbReference type="ARBA" id="ARBA00022730"/>
    </source>
</evidence>
<feature type="binding site" evidence="10">
    <location>
        <position position="278"/>
    </location>
    <ligand>
        <name>Zn(2+)</name>
        <dbReference type="ChEBI" id="CHEBI:29105"/>
    </ligand>
</feature>
<evidence type="ECO:0000313" key="13">
    <source>
        <dbReference type="EMBL" id="MBC3764795.1"/>
    </source>
</evidence>
<dbReference type="PANTHER" id="PTHR32120:SF10">
    <property type="entry name" value="SMALL RIBOSOMAL SUBUNIT BIOGENESIS GTPASE RSGA"/>
    <property type="match status" value="1"/>
</dbReference>
<evidence type="ECO:0000256" key="3">
    <source>
        <dbReference type="ARBA" id="ARBA00022723"/>
    </source>
</evidence>
<comment type="cofactor">
    <cofactor evidence="10">
        <name>Zn(2+)</name>
        <dbReference type="ChEBI" id="CHEBI:29105"/>
    </cofactor>
    <text evidence="10">Binds 1 zinc ion per subunit.</text>
</comment>
<evidence type="ECO:0000256" key="7">
    <source>
        <dbReference type="ARBA" id="ARBA00022833"/>
    </source>
</evidence>
<keyword evidence="1 10" id="KW-0963">Cytoplasm</keyword>
<dbReference type="SUPFAM" id="SSF52540">
    <property type="entry name" value="P-loop containing nucleoside triphosphate hydrolases"/>
    <property type="match status" value="1"/>
</dbReference>
<evidence type="ECO:0000313" key="14">
    <source>
        <dbReference type="Proteomes" id="UP000601768"/>
    </source>
</evidence>
<dbReference type="Gene3D" id="1.10.40.50">
    <property type="entry name" value="Probable gtpase engc, domain 3"/>
    <property type="match status" value="1"/>
</dbReference>
<evidence type="ECO:0000256" key="10">
    <source>
        <dbReference type="HAMAP-Rule" id="MF_01820"/>
    </source>
</evidence>
<dbReference type="PROSITE" id="PS50936">
    <property type="entry name" value="ENGC_GTPASE"/>
    <property type="match status" value="1"/>
</dbReference>
<evidence type="ECO:0000256" key="6">
    <source>
        <dbReference type="ARBA" id="ARBA00022801"/>
    </source>
</evidence>
<feature type="binding site" evidence="10">
    <location>
        <position position="273"/>
    </location>
    <ligand>
        <name>Zn(2+)</name>
        <dbReference type="ChEBI" id="CHEBI:29105"/>
    </ligand>
</feature>
<feature type="binding site" evidence="10">
    <location>
        <begin position="140"/>
        <end position="143"/>
    </location>
    <ligand>
        <name>GTP</name>
        <dbReference type="ChEBI" id="CHEBI:37565"/>
    </ligand>
</feature>
<reference evidence="13" key="2">
    <citation type="submission" date="2020-08" db="EMBL/GenBank/DDBJ databases">
        <authorList>
            <person name="Lai Q."/>
        </authorList>
    </citation>
    <scope>NUCLEOTIDE SEQUENCE</scope>
    <source>
        <strain evidence="13">S27-2</strain>
    </source>
</reference>
<name>A0A8J6LXH4_9ALTE</name>
<dbReference type="InterPro" id="IPR027417">
    <property type="entry name" value="P-loop_NTPase"/>
</dbReference>
<sequence>MSTQMSLTQLGWQAFFQLQLNLEELQQNTIARVIAHHRSEYVLRSEYGFDHLAITPSLPHLTVGDWLLLDEEKQFVRMLERKSLFSRKAAGAKLAEQLIVANVDTVLIVCSLNHDFNLSRIERYLTLVHEAGAEPVVVLTKLDLCDDAQRKFDALQALDPLLQIEMVNGLDATSCANLLSLCKAGKTISLLGSSGVGKSTLLNTLMGNEVQKTSGIREDDSKGRHTTTARSMHFMPNGAVLIDTPGMRELQLADCEQGIRQAFADIDALAEQCRFADCLHFSEPNCAVLKAIDDGLLDLRRLHNYHKLLREQAHNASSLQQIRAKDKQFGRMVKNVVKDSRLFKRGY</sequence>
<evidence type="ECO:0000256" key="8">
    <source>
        <dbReference type="ARBA" id="ARBA00022884"/>
    </source>
</evidence>
<reference evidence="13" key="1">
    <citation type="journal article" date="2018" name="Int. J. Syst. Evol. Microbiol.">
        <title>Neptunicella marina gen. nov., sp. nov., isolated from surface seawater.</title>
        <authorList>
            <person name="Liu X."/>
            <person name="Lai Q."/>
            <person name="Du Y."/>
            <person name="Zhang X."/>
            <person name="Liu Z."/>
            <person name="Sun F."/>
            <person name="Shao Z."/>
        </authorList>
    </citation>
    <scope>NUCLEOTIDE SEQUENCE</scope>
    <source>
        <strain evidence="13">S27-2</strain>
    </source>
</reference>
<dbReference type="InterPro" id="IPR004881">
    <property type="entry name" value="Ribosome_biogen_GTPase_RsgA"/>
</dbReference>
<feature type="binding site" evidence="10">
    <location>
        <position position="286"/>
    </location>
    <ligand>
        <name>Zn(2+)</name>
        <dbReference type="ChEBI" id="CHEBI:29105"/>
    </ligand>
</feature>
<dbReference type="PROSITE" id="PS51721">
    <property type="entry name" value="G_CP"/>
    <property type="match status" value="1"/>
</dbReference>
<dbReference type="GO" id="GO:0003924">
    <property type="term" value="F:GTPase activity"/>
    <property type="evidence" value="ECO:0007669"/>
    <property type="project" value="UniProtKB-UniRule"/>
</dbReference>
<feature type="binding site" evidence="10">
    <location>
        <begin position="192"/>
        <end position="200"/>
    </location>
    <ligand>
        <name>GTP</name>
        <dbReference type="ChEBI" id="CHEBI:37565"/>
    </ligand>
</feature>
<keyword evidence="8 10" id="KW-0694">RNA-binding</keyword>
<keyword evidence="3 10" id="KW-0479">Metal-binding</keyword>
<dbReference type="GO" id="GO:0005525">
    <property type="term" value="F:GTP binding"/>
    <property type="evidence" value="ECO:0007669"/>
    <property type="project" value="UniProtKB-UniRule"/>
</dbReference>
<keyword evidence="7 10" id="KW-0862">Zinc</keyword>
<dbReference type="GO" id="GO:0042274">
    <property type="term" value="P:ribosomal small subunit biogenesis"/>
    <property type="evidence" value="ECO:0007669"/>
    <property type="project" value="UniProtKB-UniRule"/>
</dbReference>
<gene>
    <name evidence="10 13" type="primary">rsgA</name>
    <name evidence="13" type="ORF">H8B19_02830</name>
</gene>
<comment type="function">
    <text evidence="10">One of several proteins that assist in the late maturation steps of the functional core of the 30S ribosomal subunit. Helps release RbfA from mature subunits. May play a role in the assembly of ribosomal proteins into the subunit. Circularly permuted GTPase that catalyzes slow GTP hydrolysis, GTPase activity is stimulated by the 30S ribosomal subunit.</text>
</comment>
<dbReference type="HAMAP" id="MF_01820">
    <property type="entry name" value="GTPase_RsgA"/>
    <property type="match status" value="1"/>
</dbReference>
<dbReference type="PANTHER" id="PTHR32120">
    <property type="entry name" value="SMALL RIBOSOMAL SUBUNIT BIOGENESIS GTPASE RSGA"/>
    <property type="match status" value="1"/>
</dbReference>
<feature type="domain" description="CP-type G" evidence="12">
    <location>
        <begin position="95"/>
        <end position="250"/>
    </location>
</feature>
<feature type="binding site" evidence="10">
    <location>
        <position position="280"/>
    </location>
    <ligand>
        <name>Zn(2+)</name>
        <dbReference type="ChEBI" id="CHEBI:29105"/>
    </ligand>
</feature>
<evidence type="ECO:0000256" key="2">
    <source>
        <dbReference type="ARBA" id="ARBA00022517"/>
    </source>
</evidence>
<dbReference type="AlphaFoldDB" id="A0A8J6LXH4"/>
<keyword evidence="5 10" id="KW-0547">Nucleotide-binding</keyword>
<evidence type="ECO:0000256" key="9">
    <source>
        <dbReference type="ARBA" id="ARBA00023134"/>
    </source>
</evidence>
<proteinExistence type="inferred from homology"/>
<comment type="subunit">
    <text evidence="10">Monomer. Associates with 30S ribosomal subunit, binds 16S rRNA.</text>
</comment>
<dbReference type="EC" id="3.6.1.-" evidence="10"/>
<dbReference type="GO" id="GO:0046872">
    <property type="term" value="F:metal ion binding"/>
    <property type="evidence" value="ECO:0007669"/>
    <property type="project" value="UniProtKB-KW"/>
</dbReference>